<evidence type="ECO:0000313" key="4">
    <source>
        <dbReference type="Proteomes" id="UP001310692"/>
    </source>
</evidence>
<feature type="signal peptide" evidence="2">
    <location>
        <begin position="1"/>
        <end position="19"/>
    </location>
</feature>
<organism evidence="3 4">
    <name type="scientific">Hyphobacterium marinum</name>
    <dbReference type="NCBI Taxonomy" id="3116574"/>
    <lineage>
        <taxon>Bacteria</taxon>
        <taxon>Pseudomonadati</taxon>
        <taxon>Pseudomonadota</taxon>
        <taxon>Alphaproteobacteria</taxon>
        <taxon>Maricaulales</taxon>
        <taxon>Maricaulaceae</taxon>
        <taxon>Hyphobacterium</taxon>
    </lineage>
</organism>
<gene>
    <name evidence="3" type="ORF">V0U35_05015</name>
</gene>
<accession>A0ABU7LWY2</accession>
<comment type="caution">
    <text evidence="3">The sequence shown here is derived from an EMBL/GenBank/DDBJ whole genome shotgun (WGS) entry which is preliminary data.</text>
</comment>
<keyword evidence="2" id="KW-0732">Signal</keyword>
<name>A0ABU7LWY2_9PROT</name>
<evidence type="ECO:0000256" key="2">
    <source>
        <dbReference type="SAM" id="SignalP"/>
    </source>
</evidence>
<feature type="chain" id="PRO_5045963966" description="DUF4333 domain-containing protein" evidence="2">
    <location>
        <begin position="20"/>
        <end position="212"/>
    </location>
</feature>
<evidence type="ECO:0000313" key="3">
    <source>
        <dbReference type="EMBL" id="MEE2566034.1"/>
    </source>
</evidence>
<dbReference type="PROSITE" id="PS51257">
    <property type="entry name" value="PROKAR_LIPOPROTEIN"/>
    <property type="match status" value="1"/>
</dbReference>
<feature type="compositionally biased region" description="Acidic residues" evidence="1">
    <location>
        <begin position="43"/>
        <end position="62"/>
    </location>
</feature>
<feature type="region of interest" description="Disordered" evidence="1">
    <location>
        <begin position="22"/>
        <end position="88"/>
    </location>
</feature>
<sequence>MSRSFLLAVSGFALLAACADPDDSAMRDSDEAVLDQSSVGLLEDNETLDDGSAETDVTDDLDSYQNDMPGSDGELGDPMADSDAMTDDAMTDDDGEPIIDNPDAEADVMADSRMSDFNTDFAGMWGTEQQCGGSGSTWAISESLISTPSNVVCTVTGIEEGAGQAVVTATCSGETADGEIMEDSEQTFTLAAQDDGTITVNHRTEETVERCM</sequence>
<protein>
    <recommendedName>
        <fullName evidence="5">DUF4333 domain-containing protein</fullName>
    </recommendedName>
</protein>
<dbReference type="Proteomes" id="UP001310692">
    <property type="component" value="Unassembled WGS sequence"/>
</dbReference>
<reference evidence="3 4" key="1">
    <citation type="submission" date="2024-01" db="EMBL/GenBank/DDBJ databases">
        <title>Hyphobacterium bacterium isolated from marine sediment.</title>
        <authorList>
            <person name="Zhao S."/>
        </authorList>
    </citation>
    <scope>NUCLEOTIDE SEQUENCE [LARGE SCALE GENOMIC DNA]</scope>
    <source>
        <strain evidence="3 4">Y60-23</strain>
    </source>
</reference>
<dbReference type="EMBL" id="JAZDRO010000002">
    <property type="protein sequence ID" value="MEE2566034.1"/>
    <property type="molecule type" value="Genomic_DNA"/>
</dbReference>
<evidence type="ECO:0008006" key="5">
    <source>
        <dbReference type="Google" id="ProtNLM"/>
    </source>
</evidence>
<proteinExistence type="predicted"/>
<evidence type="ECO:0000256" key="1">
    <source>
        <dbReference type="SAM" id="MobiDB-lite"/>
    </source>
</evidence>
<dbReference type="RefSeq" id="WP_330195575.1">
    <property type="nucleotide sequence ID" value="NZ_JAZDRO010000002.1"/>
</dbReference>
<keyword evidence="4" id="KW-1185">Reference proteome</keyword>